<keyword evidence="5" id="KW-0560">Oxidoreductase</keyword>
<dbReference type="InterPro" id="IPR006094">
    <property type="entry name" value="Oxid_FAD_bind_N"/>
</dbReference>
<dbReference type="Proteomes" id="UP000578449">
    <property type="component" value="Unassembled WGS sequence"/>
</dbReference>
<dbReference type="InterPro" id="IPR006311">
    <property type="entry name" value="TAT_signal"/>
</dbReference>
<dbReference type="PROSITE" id="PS51318">
    <property type="entry name" value="TAT"/>
    <property type="match status" value="1"/>
</dbReference>
<evidence type="ECO:0000256" key="2">
    <source>
        <dbReference type="ARBA" id="ARBA00005466"/>
    </source>
</evidence>
<dbReference type="Pfam" id="PF01565">
    <property type="entry name" value="FAD_binding_4"/>
    <property type="match status" value="1"/>
</dbReference>
<keyword evidence="8" id="KW-1185">Reference proteome</keyword>
<dbReference type="GO" id="GO:0071949">
    <property type="term" value="F:FAD binding"/>
    <property type="evidence" value="ECO:0007669"/>
    <property type="project" value="InterPro"/>
</dbReference>
<organism evidence="7 8">
    <name type="scientific">Thermocatellispora tengchongensis</name>
    <dbReference type="NCBI Taxonomy" id="1073253"/>
    <lineage>
        <taxon>Bacteria</taxon>
        <taxon>Bacillati</taxon>
        <taxon>Actinomycetota</taxon>
        <taxon>Actinomycetes</taxon>
        <taxon>Streptosporangiales</taxon>
        <taxon>Streptosporangiaceae</taxon>
        <taxon>Thermocatellispora</taxon>
    </lineage>
</organism>
<dbReference type="Gene3D" id="3.30.465.10">
    <property type="match status" value="1"/>
</dbReference>
<feature type="domain" description="FAD-binding PCMH-type" evidence="6">
    <location>
        <begin position="69"/>
        <end position="248"/>
    </location>
</feature>
<sequence>MGEVTRRGFIGGTAALGGAVSAVLASAGPAAAGLLHGNGDDGPQLGPVTVRPSDPRYEDLAVRRTNQRFRHEPEYFVVASSTEQVVRAVGEAVRAGKRVTVRSGGHCYENFVGDGAQVVIDLCEMSRVYFDEERGAFAVEAGTTLMSAYRRLYLGWGVTFPGGQCGGVAAGGHIAGGGYGPLSRRDGLTVDYLHAVEVVVVDRSGRARAVVATRDPADPNHDLWWAHTGGGGGSFGIVTRYWLRDPKVRGNDPSRLLPRPPATVLSGVAIWSWEGMTRESFRRLLRNHGEWHERNSAPDSPYASLWAALLIPGRQSGADPGAIILPTQIDADVPDAERLLRDFFAHVGRGVTPEVFVTPLRRDPWFQAVRTLSLGADAESGRFKAKSGYLRRALTNRQADAAYDRLSVAGEVSSQGVVWLISYGGRVNTVDPAATATVERQSIMKVLHLVTWEEGQDAAPRLDWVRDFHRETYADTGGVPVPGGACGGAYINYPDTDHADPKWNTSGIPWFTIYYGANYPRLQKVKQRWDPRDVFHHALSIRPPGR</sequence>
<dbReference type="InterPro" id="IPR050416">
    <property type="entry name" value="FAD-linked_Oxidoreductase"/>
</dbReference>
<evidence type="ECO:0000256" key="5">
    <source>
        <dbReference type="ARBA" id="ARBA00023002"/>
    </source>
</evidence>
<dbReference type="InterPro" id="IPR016166">
    <property type="entry name" value="FAD-bd_PCMH"/>
</dbReference>
<evidence type="ECO:0000313" key="8">
    <source>
        <dbReference type="Proteomes" id="UP000578449"/>
    </source>
</evidence>
<comment type="cofactor">
    <cofactor evidence="1">
        <name>FAD</name>
        <dbReference type="ChEBI" id="CHEBI:57692"/>
    </cofactor>
</comment>
<gene>
    <name evidence="7" type="ORF">HNP84_004248</name>
</gene>
<dbReference type="PROSITE" id="PS51387">
    <property type="entry name" value="FAD_PCMH"/>
    <property type="match status" value="1"/>
</dbReference>
<evidence type="ECO:0000256" key="1">
    <source>
        <dbReference type="ARBA" id="ARBA00001974"/>
    </source>
</evidence>
<name>A0A840P7E8_9ACTN</name>
<comment type="similarity">
    <text evidence="2">Belongs to the oxygen-dependent FAD-linked oxidoreductase family.</text>
</comment>
<accession>A0A840P7E8</accession>
<proteinExistence type="inferred from homology"/>
<reference evidence="7 8" key="1">
    <citation type="submission" date="2020-08" db="EMBL/GenBank/DDBJ databases">
        <title>Genomic Encyclopedia of Type Strains, Phase IV (KMG-IV): sequencing the most valuable type-strain genomes for metagenomic binning, comparative biology and taxonomic classification.</title>
        <authorList>
            <person name="Goeker M."/>
        </authorList>
    </citation>
    <scope>NUCLEOTIDE SEQUENCE [LARGE SCALE GENOMIC DNA]</scope>
    <source>
        <strain evidence="7 8">DSM 45615</strain>
    </source>
</reference>
<evidence type="ECO:0000256" key="4">
    <source>
        <dbReference type="ARBA" id="ARBA00022827"/>
    </source>
</evidence>
<evidence type="ECO:0000259" key="6">
    <source>
        <dbReference type="PROSITE" id="PS51387"/>
    </source>
</evidence>
<dbReference type="InterPro" id="IPR036318">
    <property type="entry name" value="FAD-bd_PCMH-like_sf"/>
</dbReference>
<dbReference type="PANTHER" id="PTHR42973">
    <property type="entry name" value="BINDING OXIDOREDUCTASE, PUTATIVE (AFU_ORTHOLOGUE AFUA_1G17690)-RELATED"/>
    <property type="match status" value="1"/>
</dbReference>
<dbReference type="EMBL" id="JACHGN010000008">
    <property type="protein sequence ID" value="MBB5134516.1"/>
    <property type="molecule type" value="Genomic_DNA"/>
</dbReference>
<keyword evidence="4" id="KW-0274">FAD</keyword>
<dbReference type="RefSeq" id="WP_185051408.1">
    <property type="nucleotide sequence ID" value="NZ_BAABIX010000007.1"/>
</dbReference>
<evidence type="ECO:0000256" key="3">
    <source>
        <dbReference type="ARBA" id="ARBA00022630"/>
    </source>
</evidence>
<comment type="caution">
    <text evidence="7">The sequence shown here is derived from an EMBL/GenBank/DDBJ whole genome shotgun (WGS) entry which is preliminary data.</text>
</comment>
<keyword evidence="3" id="KW-0285">Flavoprotein</keyword>
<dbReference type="PANTHER" id="PTHR42973:SF39">
    <property type="entry name" value="FAD-BINDING PCMH-TYPE DOMAIN-CONTAINING PROTEIN"/>
    <property type="match status" value="1"/>
</dbReference>
<dbReference type="SUPFAM" id="SSF56176">
    <property type="entry name" value="FAD-binding/transporter-associated domain-like"/>
    <property type="match status" value="1"/>
</dbReference>
<dbReference type="Gene3D" id="3.40.462.20">
    <property type="match status" value="1"/>
</dbReference>
<dbReference type="AlphaFoldDB" id="A0A840P7E8"/>
<dbReference type="Pfam" id="PF08031">
    <property type="entry name" value="BBE"/>
    <property type="match status" value="1"/>
</dbReference>
<dbReference type="InterPro" id="IPR012951">
    <property type="entry name" value="BBE"/>
</dbReference>
<evidence type="ECO:0000313" key="7">
    <source>
        <dbReference type="EMBL" id="MBB5134516.1"/>
    </source>
</evidence>
<protein>
    <recommendedName>
        <fullName evidence="6">FAD-binding PCMH-type domain-containing protein</fullName>
    </recommendedName>
</protein>
<dbReference type="InterPro" id="IPR016169">
    <property type="entry name" value="FAD-bd_PCMH_sub2"/>
</dbReference>
<dbReference type="GO" id="GO:0016491">
    <property type="term" value="F:oxidoreductase activity"/>
    <property type="evidence" value="ECO:0007669"/>
    <property type="project" value="UniProtKB-KW"/>
</dbReference>